<sequence>MSVSVKITGLKEIERNINKTIKDIAKNARKPIRKALNAGARELEKAIKPTVPILKTSTNFRQKGTVKNNIRHKTRVAKNGLSGITNVRVMRTKGRKMARVGQVVKDRTDPFYWWMVEYGTAKMKGRHFMEKGAERGKAQALKVTREIFEKEYKNGLKYK</sequence>
<dbReference type="RefSeq" id="WP_039084492.1">
    <property type="nucleotide sequence ID" value="NZ_JPXS01000049.1"/>
</dbReference>
<dbReference type="InterPro" id="IPR010064">
    <property type="entry name" value="HK97-gp10_tail"/>
</dbReference>
<comment type="caution">
    <text evidence="1">The sequence shown here is derived from an EMBL/GenBank/DDBJ whole genome shotgun (WGS) entry which is preliminary data.</text>
</comment>
<dbReference type="AlphaFoldDB" id="A0A0A2XGX6"/>
<dbReference type="NCBIfam" id="TIGR01725">
    <property type="entry name" value="phge_HK97_gp10"/>
    <property type="match status" value="1"/>
</dbReference>
<evidence type="ECO:0000313" key="2">
    <source>
        <dbReference type="Proteomes" id="UP000030526"/>
    </source>
</evidence>
<organism evidence="1 2">
    <name type="scientific">Gallibacterium anatis</name>
    <dbReference type="NCBI Taxonomy" id="750"/>
    <lineage>
        <taxon>Bacteria</taxon>
        <taxon>Pseudomonadati</taxon>
        <taxon>Pseudomonadota</taxon>
        <taxon>Gammaproteobacteria</taxon>
        <taxon>Pasteurellales</taxon>
        <taxon>Pasteurellaceae</taxon>
        <taxon>Gallibacterium</taxon>
    </lineage>
</organism>
<protein>
    <recommendedName>
        <fullName evidence="3">Phage protein, HK97 gp10 family</fullName>
    </recommendedName>
</protein>
<reference evidence="1 2" key="1">
    <citation type="submission" date="2014-08" db="EMBL/GenBank/DDBJ databases">
        <title>Chaperone-usher fimbriae in a diverse selection of Gallibacterium genomes.</title>
        <authorList>
            <person name="Kudirkiene E."/>
            <person name="Bager R.J."/>
            <person name="Johnson T.J."/>
            <person name="Bojesen A.M."/>
        </authorList>
    </citation>
    <scope>NUCLEOTIDE SEQUENCE [LARGE SCALE GENOMIC DNA]</scope>
    <source>
        <strain evidence="1 2">20558/3kl.</strain>
    </source>
</reference>
<dbReference type="EMBL" id="JPXS01000049">
    <property type="protein sequence ID" value="KGQ30227.1"/>
    <property type="molecule type" value="Genomic_DNA"/>
</dbReference>
<dbReference type="Pfam" id="PF04883">
    <property type="entry name" value="HK97-gp10_like"/>
    <property type="match status" value="1"/>
</dbReference>
<evidence type="ECO:0000313" key="1">
    <source>
        <dbReference type="EMBL" id="KGQ30227.1"/>
    </source>
</evidence>
<accession>A0A0A2XGX6</accession>
<name>A0A0A2XGX6_9PAST</name>
<gene>
    <name evidence="1" type="ORF">JP32_09310</name>
</gene>
<evidence type="ECO:0008006" key="3">
    <source>
        <dbReference type="Google" id="ProtNLM"/>
    </source>
</evidence>
<proteinExistence type="predicted"/>
<dbReference type="Proteomes" id="UP000030526">
    <property type="component" value="Unassembled WGS sequence"/>
</dbReference>